<dbReference type="PANTHER" id="PTHR42780">
    <property type="entry name" value="SOLEUCYL-TRNA SYNTHETASE"/>
    <property type="match status" value="1"/>
</dbReference>
<comment type="similarity">
    <text evidence="2 13">Belongs to the class-I aminoacyl-tRNA synthetase family.</text>
</comment>
<dbReference type="PROSITE" id="PS00178">
    <property type="entry name" value="AA_TRNA_LIGASE_I"/>
    <property type="match status" value="1"/>
</dbReference>
<feature type="domain" description="Methionyl/Valyl/Leucyl/Isoleucyl-tRNA synthetase anticodon-binding" evidence="15">
    <location>
        <begin position="646"/>
        <end position="796"/>
    </location>
</feature>
<dbReference type="FunFam" id="3.40.50.620:FF:000050">
    <property type="entry name" value="Isoleucyl-tRNA synthetase,cytoplasmic"/>
    <property type="match status" value="1"/>
</dbReference>
<dbReference type="GO" id="GO:0005524">
    <property type="term" value="F:ATP binding"/>
    <property type="evidence" value="ECO:0007669"/>
    <property type="project" value="UniProtKB-KW"/>
</dbReference>
<accession>A0AAF3FP48</accession>
<protein>
    <recommendedName>
        <fullName evidence="12">Isoleucine--tRNA ligase, cytoplasmic</fullName>
        <ecNumber evidence="3">6.1.1.5</ecNumber>
    </recommendedName>
    <alternativeName>
        <fullName evidence="10">Isoleucyl-tRNA synthetase</fullName>
    </alternativeName>
</protein>
<evidence type="ECO:0000256" key="8">
    <source>
        <dbReference type="ARBA" id="ARBA00022917"/>
    </source>
</evidence>
<dbReference type="EC" id="6.1.1.5" evidence="3"/>
<evidence type="ECO:0000313" key="16">
    <source>
        <dbReference type="Proteomes" id="UP000887575"/>
    </source>
</evidence>
<dbReference type="InterPro" id="IPR001412">
    <property type="entry name" value="aa-tRNA-synth_I_CS"/>
</dbReference>
<dbReference type="InterPro" id="IPR023586">
    <property type="entry name" value="Ile-tRNA-ligase_type2"/>
</dbReference>
<dbReference type="CDD" id="cd00818">
    <property type="entry name" value="IleRS_core"/>
    <property type="match status" value="1"/>
</dbReference>
<evidence type="ECO:0000256" key="12">
    <source>
        <dbReference type="ARBA" id="ARBA00069879"/>
    </source>
</evidence>
<evidence type="ECO:0000313" key="17">
    <source>
        <dbReference type="WBParaSite" id="MBELARI_LOCUS8536"/>
    </source>
</evidence>
<evidence type="ECO:0000256" key="10">
    <source>
        <dbReference type="ARBA" id="ARBA00032665"/>
    </source>
</evidence>
<evidence type="ECO:0000256" key="2">
    <source>
        <dbReference type="ARBA" id="ARBA00005594"/>
    </source>
</evidence>
<keyword evidence="6 13" id="KW-0547">Nucleotide-binding</keyword>
<evidence type="ECO:0000256" key="11">
    <source>
        <dbReference type="ARBA" id="ARBA00048359"/>
    </source>
</evidence>
<dbReference type="Proteomes" id="UP000887575">
    <property type="component" value="Unassembled WGS sequence"/>
</dbReference>
<dbReference type="InterPro" id="IPR014729">
    <property type="entry name" value="Rossmann-like_a/b/a_fold"/>
</dbReference>
<dbReference type="Gene3D" id="1.10.730.10">
    <property type="entry name" value="Isoleucyl-tRNA Synthetase, Domain 1"/>
    <property type="match status" value="1"/>
</dbReference>
<name>A0AAF3FP48_9BILA</name>
<dbReference type="Gene3D" id="3.40.50.620">
    <property type="entry name" value="HUPs"/>
    <property type="match status" value="2"/>
</dbReference>
<dbReference type="InterPro" id="IPR033709">
    <property type="entry name" value="Anticodon_Ile_ABEc"/>
</dbReference>
<dbReference type="SUPFAM" id="SSF50677">
    <property type="entry name" value="ValRS/IleRS/LeuRS editing domain"/>
    <property type="match status" value="1"/>
</dbReference>
<dbReference type="InterPro" id="IPR002300">
    <property type="entry name" value="aa-tRNA-synth_Ia"/>
</dbReference>
<dbReference type="GO" id="GO:0006428">
    <property type="term" value="P:isoleucyl-tRNA aminoacylation"/>
    <property type="evidence" value="ECO:0007669"/>
    <property type="project" value="InterPro"/>
</dbReference>
<dbReference type="SUPFAM" id="SSF52374">
    <property type="entry name" value="Nucleotidylyl transferase"/>
    <property type="match status" value="1"/>
</dbReference>
<dbReference type="GO" id="GO:0004822">
    <property type="term" value="F:isoleucine-tRNA ligase activity"/>
    <property type="evidence" value="ECO:0007669"/>
    <property type="project" value="UniProtKB-EC"/>
</dbReference>
<dbReference type="PANTHER" id="PTHR42780:SF1">
    <property type="entry name" value="ISOLEUCINE--TRNA LIGASE, CYTOPLASMIC"/>
    <property type="match status" value="1"/>
</dbReference>
<keyword evidence="7 13" id="KW-0067">ATP-binding</keyword>
<organism evidence="16 17">
    <name type="scientific">Mesorhabditis belari</name>
    <dbReference type="NCBI Taxonomy" id="2138241"/>
    <lineage>
        <taxon>Eukaryota</taxon>
        <taxon>Metazoa</taxon>
        <taxon>Ecdysozoa</taxon>
        <taxon>Nematoda</taxon>
        <taxon>Chromadorea</taxon>
        <taxon>Rhabditida</taxon>
        <taxon>Rhabditina</taxon>
        <taxon>Rhabditomorpha</taxon>
        <taxon>Rhabditoidea</taxon>
        <taxon>Rhabditidae</taxon>
        <taxon>Mesorhabditinae</taxon>
        <taxon>Mesorhabditis</taxon>
    </lineage>
</organism>
<evidence type="ECO:0000256" key="5">
    <source>
        <dbReference type="ARBA" id="ARBA00022598"/>
    </source>
</evidence>
<dbReference type="Pfam" id="PF08264">
    <property type="entry name" value="Anticodon_1"/>
    <property type="match status" value="1"/>
</dbReference>
<dbReference type="GO" id="GO:0002161">
    <property type="term" value="F:aminoacyl-tRNA deacylase activity"/>
    <property type="evidence" value="ECO:0007669"/>
    <property type="project" value="InterPro"/>
</dbReference>
<keyword evidence="8 13" id="KW-0648">Protein biosynthesis</keyword>
<evidence type="ECO:0000256" key="7">
    <source>
        <dbReference type="ARBA" id="ARBA00022840"/>
    </source>
</evidence>
<evidence type="ECO:0000259" key="14">
    <source>
        <dbReference type="Pfam" id="PF00133"/>
    </source>
</evidence>
<comment type="subcellular location">
    <subcellularLocation>
        <location evidence="1">Cytoplasm</location>
    </subcellularLocation>
</comment>
<dbReference type="NCBIfam" id="TIGR00392">
    <property type="entry name" value="ileS"/>
    <property type="match status" value="1"/>
</dbReference>
<evidence type="ECO:0000256" key="9">
    <source>
        <dbReference type="ARBA" id="ARBA00023146"/>
    </source>
</evidence>
<dbReference type="InterPro" id="IPR002301">
    <property type="entry name" value="Ile-tRNA-ligase"/>
</dbReference>
<dbReference type="InterPro" id="IPR009008">
    <property type="entry name" value="Val/Leu/Ile-tRNA-synth_edit"/>
</dbReference>
<dbReference type="PRINTS" id="PR00984">
    <property type="entry name" value="TRNASYNTHILE"/>
</dbReference>
<evidence type="ECO:0000256" key="1">
    <source>
        <dbReference type="ARBA" id="ARBA00004496"/>
    </source>
</evidence>
<dbReference type="Pfam" id="PF00133">
    <property type="entry name" value="tRNA-synt_1"/>
    <property type="match status" value="1"/>
</dbReference>
<evidence type="ECO:0000256" key="13">
    <source>
        <dbReference type="RuleBase" id="RU363035"/>
    </source>
</evidence>
<dbReference type="GO" id="GO:0005737">
    <property type="term" value="C:cytoplasm"/>
    <property type="evidence" value="ECO:0007669"/>
    <property type="project" value="UniProtKB-SubCell"/>
</dbReference>
<keyword evidence="9 13" id="KW-0030">Aminoacyl-tRNA synthetase</keyword>
<sequence length="1125" mass="128712">MGRPFATGLPHYGHILAGTIKDVVTRWAQQTGHYVERRFGWDTHGLPVEYEIDKALGISGPADVMAMGIDKYNAECRKIVMRYASEWEHSVNRMGRWIDFKNDYKTMYPWFMESVWWAFSELFKKGLVYKGVKVMPYSTACCTPLSNFEAGLNYKMVNDPAVCVGFKVENMENRYLVAWTTTPWTLPSNLALVVHPDLEYVLARDKNTNVEYIVMECRLGELKNDHLEILEKFPGKKLEGTLYEPLFPYFKHMRQERNAFRVLVNTFVTTDQGTGVVHEAPYFGEIDFQVCLENKIITKDMKVVCPVDETGRFTNEVSDWAGMYVKEADKLIIKNLKERGHLVHRGEVEHSYPFCWRSDTPLLYKAVPSWFIRVEEVVPKLLENNEKTYWVPSIVKEKRFANWLRDARDWAVSRNRFWGTPINLWVSDDGEEIVCISSIAQLEELSGEKITDLHRESVDHITIPSRTGRGVLKRVSEVFDCWFESGSMPYAQNHYPFERKKIFEENFPADFIAEGIDQTRGWFYTLLVLSTCLFGKPPFKNLICNGLVLAEDGSKMSKRKKNYPDPMEIVNKYGADALRLYLINSPVVRGENLRFRESGVNELLKDVFLPWFNAYRFLAQNLKTYESESGAPFELVPLAKDGNVMDRWVESFTNSLVRFVTTEMNEYRLYAVVAPLTRFFDTLTNCYIRLNRKRIKGESGIEEQAVALSVLCRVLSIICRLMAPFTPFFSEYVWQHLKQVVGATEESVHFCLVPKPNEDAIDEGVERSVQAMRSVMELVRVVRDRKGIAIKYPLKEMIVINRDAQFLDDVDNLSHYILSEAIKCRKLVVSSDKEKYGVRLKAEPNFRLLGARLKGDQKKVAEYLKKEISQAELAQFLNEGKLVVVGYELTSEEVSVSYRGMGDQAATHHEYHSDVNTIVVVDVSEDDTLLEEGLAREVTNRIQKLRKAAKLVQTDKASVYCTVSPPGCKLSLVLDAHKEKIQQATGTPMFFETPPTGMKVDVELAEAQAKIKGMPGKSSENGPQSKTSAKQDELLVLYNGKSLSVRLTTKDAKMEKYSDLLYEIRSAFGLWSGSVKLAMEDGKLIHSTSPIGKLMGKTVNTRSFESWLRAKKLMAPLLSARDIFR</sequence>
<dbReference type="GO" id="GO:0000049">
    <property type="term" value="F:tRNA binding"/>
    <property type="evidence" value="ECO:0007669"/>
    <property type="project" value="InterPro"/>
</dbReference>
<dbReference type="AlphaFoldDB" id="A0AAF3FP48"/>
<dbReference type="SUPFAM" id="SSF47323">
    <property type="entry name" value="Anticodon-binding domain of a subclass of class I aminoacyl-tRNA synthetases"/>
    <property type="match status" value="1"/>
</dbReference>
<keyword evidence="5 13" id="KW-0436">Ligase</keyword>
<keyword evidence="4" id="KW-0963">Cytoplasm</keyword>
<evidence type="ECO:0000256" key="4">
    <source>
        <dbReference type="ARBA" id="ARBA00022490"/>
    </source>
</evidence>
<evidence type="ECO:0000256" key="3">
    <source>
        <dbReference type="ARBA" id="ARBA00013165"/>
    </source>
</evidence>
<comment type="catalytic activity">
    <reaction evidence="11">
        <text>tRNA(Ile) + L-isoleucine + ATP = L-isoleucyl-tRNA(Ile) + AMP + diphosphate</text>
        <dbReference type="Rhea" id="RHEA:11060"/>
        <dbReference type="Rhea" id="RHEA-COMP:9666"/>
        <dbReference type="Rhea" id="RHEA-COMP:9695"/>
        <dbReference type="ChEBI" id="CHEBI:30616"/>
        <dbReference type="ChEBI" id="CHEBI:33019"/>
        <dbReference type="ChEBI" id="CHEBI:58045"/>
        <dbReference type="ChEBI" id="CHEBI:78442"/>
        <dbReference type="ChEBI" id="CHEBI:78528"/>
        <dbReference type="ChEBI" id="CHEBI:456215"/>
        <dbReference type="EC" id="6.1.1.5"/>
    </reaction>
</comment>
<evidence type="ECO:0000259" key="15">
    <source>
        <dbReference type="Pfam" id="PF08264"/>
    </source>
</evidence>
<proteinExistence type="inferred from homology"/>
<dbReference type="WBParaSite" id="MBELARI_LOCUS8536">
    <property type="protein sequence ID" value="MBELARI_LOCUS8536"/>
    <property type="gene ID" value="MBELARI_LOCUS8536"/>
</dbReference>
<dbReference type="InterPro" id="IPR013155">
    <property type="entry name" value="M/V/L/I-tRNA-synth_anticd-bd"/>
</dbReference>
<dbReference type="CDD" id="cd07961">
    <property type="entry name" value="Anticodon_Ia_Ile_ABEc"/>
    <property type="match status" value="1"/>
</dbReference>
<dbReference type="FunFam" id="1.10.730.10:FF:000004">
    <property type="entry name" value="Isoleucyl-tRNA synthetase, cytoplasmic"/>
    <property type="match status" value="1"/>
</dbReference>
<keyword evidence="16" id="KW-1185">Reference proteome</keyword>
<dbReference type="InterPro" id="IPR009080">
    <property type="entry name" value="tRNAsynth_Ia_anticodon-bd"/>
</dbReference>
<evidence type="ECO:0000256" key="6">
    <source>
        <dbReference type="ARBA" id="ARBA00022741"/>
    </source>
</evidence>
<feature type="domain" description="Aminoacyl-tRNA synthetase class Ia" evidence="14">
    <location>
        <begin position="2"/>
        <end position="593"/>
    </location>
</feature>
<dbReference type="Pfam" id="PF19302">
    <property type="entry name" value="DUF5915"/>
    <property type="match status" value="1"/>
</dbReference>
<reference evidence="17" key="1">
    <citation type="submission" date="2024-02" db="UniProtKB">
        <authorList>
            <consortium name="WormBaseParasite"/>
        </authorList>
    </citation>
    <scope>IDENTIFICATION</scope>
</reference>